<gene>
    <name evidence="1" type="ORF">EYC84_006632</name>
</gene>
<keyword evidence="2" id="KW-1185">Reference proteome</keyword>
<protein>
    <submittedName>
        <fullName evidence="1">Uncharacterized protein</fullName>
    </submittedName>
</protein>
<sequence length="71" mass="7969">MNAMKNTIARLASFDRSGSPSPQVLIVIDNFDNFVLCLSLIPSHSKRGPSRLYLAIDTYKVYKAVIIFTYS</sequence>
<dbReference type="EMBL" id="VICG01000001">
    <property type="protein sequence ID" value="KAA8576523.1"/>
    <property type="molecule type" value="Genomic_DNA"/>
</dbReference>
<proteinExistence type="predicted"/>
<reference evidence="1 2" key="1">
    <citation type="submission" date="2019-06" db="EMBL/GenBank/DDBJ databases">
        <title>Genome Sequence of the Brown Rot Fungal Pathogen Monilinia fructicola.</title>
        <authorList>
            <person name="De Miccolis Angelini R.M."/>
            <person name="Landi L."/>
            <person name="Abate D."/>
            <person name="Pollastro S."/>
            <person name="Romanazzi G."/>
            <person name="Faretra F."/>
        </authorList>
    </citation>
    <scope>NUCLEOTIDE SEQUENCE [LARGE SCALE GENOMIC DNA]</scope>
    <source>
        <strain evidence="1 2">Mfrc123</strain>
    </source>
</reference>
<evidence type="ECO:0000313" key="2">
    <source>
        <dbReference type="Proteomes" id="UP000322873"/>
    </source>
</evidence>
<dbReference type="Proteomes" id="UP000322873">
    <property type="component" value="Unassembled WGS sequence"/>
</dbReference>
<name>A0A5M9K7P1_MONFR</name>
<comment type="caution">
    <text evidence="1">The sequence shown here is derived from an EMBL/GenBank/DDBJ whole genome shotgun (WGS) entry which is preliminary data.</text>
</comment>
<evidence type="ECO:0000313" key="1">
    <source>
        <dbReference type="EMBL" id="KAA8576523.1"/>
    </source>
</evidence>
<organism evidence="1 2">
    <name type="scientific">Monilinia fructicola</name>
    <name type="common">Brown rot fungus</name>
    <name type="synonym">Ciboria fructicola</name>
    <dbReference type="NCBI Taxonomy" id="38448"/>
    <lineage>
        <taxon>Eukaryota</taxon>
        <taxon>Fungi</taxon>
        <taxon>Dikarya</taxon>
        <taxon>Ascomycota</taxon>
        <taxon>Pezizomycotina</taxon>
        <taxon>Leotiomycetes</taxon>
        <taxon>Helotiales</taxon>
        <taxon>Sclerotiniaceae</taxon>
        <taxon>Monilinia</taxon>
    </lineage>
</organism>
<accession>A0A5M9K7P1</accession>
<dbReference type="AlphaFoldDB" id="A0A5M9K7P1"/>